<proteinExistence type="predicted"/>
<dbReference type="InterPro" id="IPR047319">
    <property type="entry name" value="DCAF15_C"/>
</dbReference>
<feature type="region of interest" description="Disordered" evidence="1">
    <location>
        <begin position="375"/>
        <end position="413"/>
    </location>
</feature>
<dbReference type="PANTHER" id="PTHR28541">
    <property type="entry name" value="DDB1- AND CUL4-ASSOCIATED FACTOR 15"/>
    <property type="match status" value="1"/>
</dbReference>
<feature type="compositionally biased region" description="Basic and acidic residues" evidence="1">
    <location>
        <begin position="382"/>
        <end position="404"/>
    </location>
</feature>
<evidence type="ECO:0000313" key="4">
    <source>
        <dbReference type="Proteomes" id="UP000507470"/>
    </source>
</evidence>
<feature type="region of interest" description="Disordered" evidence="1">
    <location>
        <begin position="315"/>
        <end position="344"/>
    </location>
</feature>
<dbReference type="GO" id="GO:0016567">
    <property type="term" value="P:protein ubiquitination"/>
    <property type="evidence" value="ECO:0007669"/>
    <property type="project" value="InterPro"/>
</dbReference>
<dbReference type="OrthoDB" id="6354267at2759"/>
<evidence type="ECO:0000259" key="2">
    <source>
        <dbReference type="Pfam" id="PF14939"/>
    </source>
</evidence>
<dbReference type="CDD" id="cd20917">
    <property type="entry name" value="DCAF15-NTD"/>
    <property type="match status" value="1"/>
</dbReference>
<feature type="domain" description="DDB1- and CUL4-associated factor 15 WD40 repeat-containing" evidence="2">
    <location>
        <begin position="23"/>
        <end position="226"/>
    </location>
</feature>
<dbReference type="Proteomes" id="UP000507470">
    <property type="component" value="Unassembled WGS sequence"/>
</dbReference>
<protein>
    <submittedName>
        <fullName evidence="3">DCAF15</fullName>
    </submittedName>
</protein>
<reference evidence="3 4" key="1">
    <citation type="submission" date="2020-06" db="EMBL/GenBank/DDBJ databases">
        <authorList>
            <person name="Li R."/>
            <person name="Bekaert M."/>
        </authorList>
    </citation>
    <scope>NUCLEOTIDE SEQUENCE [LARGE SCALE GENOMIC DNA]</scope>
    <source>
        <strain evidence="4">wild</strain>
    </source>
</reference>
<dbReference type="CDD" id="cd20913">
    <property type="entry name" value="DCAF15-CTD"/>
    <property type="match status" value="1"/>
</dbReference>
<evidence type="ECO:0000313" key="3">
    <source>
        <dbReference type="EMBL" id="CAC5378879.1"/>
    </source>
</evidence>
<keyword evidence="4" id="KW-1185">Reference proteome</keyword>
<dbReference type="AlphaFoldDB" id="A0A6J8B8F9"/>
<sequence length="696" mass="79253">MNFVHKLHLRETTGSLKKHRKSTSARLFNSIPRRMCYRLCALVPQDLLEEGLVFLGFTKCGQFVVSYSCQLLVAAEHSTLPVYVYKLQWWRFIPNSPLHMVSEVRLFGEEDVTQDLFITFCQWQDDSSKVLVLGQSLPSEDRDSCCQCYMTITSFPTSYRCSFCQLLQTAPKELQTISKCLAHKYAFHTKFELTPPYPPFCPRTQLKIDGVAVVNTGDSIVALAVCVGDSCKHSPMCRMDCSVVESMDDPGSTDGVISDTIKYTAVRSPASPSHLCSECRKRPFCKHEYVFSPSPKNFSDESQKENMEAYLLKEYSKQKSPKSPRVIDSNQRKNGKHGSTGMSSQEWFESMGDENQSNGVLTAHSSSVIHEIHDGGSNIHSMEVEQDRISKDRCLRSPKDENSCDSKSSVQSSIYLPSKSSPLHVSENYDCSDNQVAHSPLRITTNTQNSQSRQASQRSFFSPSNSTSSRSTTDSLVLQVNDSRTVTFSVRKYTQSLEQDDESQEVVEDDLDLAYRSVLPVDVQGPEGRSLLLSQKKDVNQKHLKVVQLTFDVEHYLEEVIGQKAEWGHRYVSFTNYDLQILDVCADRNLVVGKVIVLLHAREELDLPKKVKRCKNSIKMYQTSFCFTWNLTNGFYDTVNIDRLTEVNETEMRRKEWKPGHRECALLRRQMFVPQSTHRYINVLTNEAVFKGVYFS</sequence>
<dbReference type="EMBL" id="CACVKT020002616">
    <property type="protein sequence ID" value="CAC5378879.1"/>
    <property type="molecule type" value="Genomic_DNA"/>
</dbReference>
<gene>
    <name evidence="3" type="ORF">MCOR_15012</name>
</gene>
<name>A0A6J8B8F9_MYTCO</name>
<evidence type="ECO:0000256" key="1">
    <source>
        <dbReference type="SAM" id="MobiDB-lite"/>
    </source>
</evidence>
<dbReference type="Pfam" id="PF14939">
    <property type="entry name" value="DCAF15_WD40"/>
    <property type="match status" value="1"/>
</dbReference>
<dbReference type="GO" id="GO:0080008">
    <property type="term" value="C:Cul4-RING E3 ubiquitin ligase complex"/>
    <property type="evidence" value="ECO:0007669"/>
    <property type="project" value="TreeGrafter"/>
</dbReference>
<dbReference type="PANTHER" id="PTHR28541:SF1">
    <property type="entry name" value="DDB1- AND CUL4-ASSOCIATED FACTOR 15"/>
    <property type="match status" value="1"/>
</dbReference>
<dbReference type="InterPro" id="IPR032734">
    <property type="entry name" value="DCAF15_WD40"/>
</dbReference>
<dbReference type="InterPro" id="IPR038914">
    <property type="entry name" value="DCAF15"/>
</dbReference>
<organism evidence="3 4">
    <name type="scientific">Mytilus coruscus</name>
    <name type="common">Sea mussel</name>
    <dbReference type="NCBI Taxonomy" id="42192"/>
    <lineage>
        <taxon>Eukaryota</taxon>
        <taxon>Metazoa</taxon>
        <taxon>Spiralia</taxon>
        <taxon>Lophotrochozoa</taxon>
        <taxon>Mollusca</taxon>
        <taxon>Bivalvia</taxon>
        <taxon>Autobranchia</taxon>
        <taxon>Pteriomorphia</taxon>
        <taxon>Mytilida</taxon>
        <taxon>Mytiloidea</taxon>
        <taxon>Mytilidae</taxon>
        <taxon>Mytilinae</taxon>
        <taxon>Mytilus</taxon>
    </lineage>
</organism>
<accession>A0A6J8B8F9</accession>
<feature type="region of interest" description="Disordered" evidence="1">
    <location>
        <begin position="446"/>
        <end position="475"/>
    </location>
</feature>